<keyword evidence="3" id="KW-1185">Reference proteome</keyword>
<dbReference type="Pfam" id="PF00576">
    <property type="entry name" value="Transthyretin"/>
    <property type="match status" value="1"/>
</dbReference>
<dbReference type="InterPro" id="IPR036817">
    <property type="entry name" value="Transthyretin/HIU_hydrolase_sf"/>
</dbReference>
<dbReference type="SUPFAM" id="SSF49472">
    <property type="entry name" value="Transthyretin (synonym: prealbumin)"/>
    <property type="match status" value="1"/>
</dbReference>
<dbReference type="Proteomes" id="UP000660454">
    <property type="component" value="Unassembled WGS sequence"/>
</dbReference>
<feature type="domain" description="Transthyretin/hydroxyisourate hydrolase" evidence="1">
    <location>
        <begin position="8"/>
        <end position="113"/>
    </location>
</feature>
<reference evidence="2 3" key="1">
    <citation type="submission" date="2021-01" db="EMBL/GenBank/DDBJ databases">
        <title>Whole genome shotgun sequence of Microbispora siamensis NBRC 104113.</title>
        <authorList>
            <person name="Komaki H."/>
            <person name="Tamura T."/>
        </authorList>
    </citation>
    <scope>NUCLEOTIDE SEQUENCE [LARGE SCALE GENOMIC DNA]</scope>
    <source>
        <strain evidence="2 3">NBRC 104113</strain>
    </source>
</reference>
<dbReference type="EMBL" id="BOOF01000055">
    <property type="protein sequence ID" value="GIH66554.1"/>
    <property type="molecule type" value="Genomic_DNA"/>
</dbReference>
<sequence length="116" mass="13346">MWHEMGIALQVLDGLYGRPAAGVRVRLERIENGLWCAEVKAETDHEGRVEEWRARRFERGLHRIVFESDSYFVGLGLAAAYPEISTMFRMHDETDAYQVQVLLSPFSYSVYFGSLS</sequence>
<keyword evidence="2" id="KW-0378">Hydrolase</keyword>
<dbReference type="GO" id="GO:0016787">
    <property type="term" value="F:hydrolase activity"/>
    <property type="evidence" value="ECO:0007669"/>
    <property type="project" value="UniProtKB-KW"/>
</dbReference>
<dbReference type="InterPro" id="IPR023416">
    <property type="entry name" value="Transthyretin/HIU_hydrolase_d"/>
</dbReference>
<comment type="caution">
    <text evidence="2">The sequence shown here is derived from an EMBL/GenBank/DDBJ whole genome shotgun (WGS) entry which is preliminary data.</text>
</comment>
<evidence type="ECO:0000313" key="3">
    <source>
        <dbReference type="Proteomes" id="UP000660454"/>
    </source>
</evidence>
<protein>
    <submittedName>
        <fullName evidence="2">5-hydroxyisourate hydrolase</fullName>
    </submittedName>
</protein>
<dbReference type="PRINTS" id="PR00189">
    <property type="entry name" value="TRNSTHYRETIN"/>
</dbReference>
<dbReference type="PANTHER" id="PTHR10395">
    <property type="entry name" value="URICASE AND TRANSTHYRETIN-RELATED"/>
    <property type="match status" value="1"/>
</dbReference>
<proteinExistence type="predicted"/>
<evidence type="ECO:0000313" key="2">
    <source>
        <dbReference type="EMBL" id="GIH66554.1"/>
    </source>
</evidence>
<dbReference type="Gene3D" id="2.60.40.180">
    <property type="entry name" value="Transthyretin/hydroxyisourate hydrolase domain"/>
    <property type="match status" value="1"/>
</dbReference>
<organism evidence="2 3">
    <name type="scientific">Microbispora siamensis</name>
    <dbReference type="NCBI Taxonomy" id="564413"/>
    <lineage>
        <taxon>Bacteria</taxon>
        <taxon>Bacillati</taxon>
        <taxon>Actinomycetota</taxon>
        <taxon>Actinomycetes</taxon>
        <taxon>Streptosporangiales</taxon>
        <taxon>Streptosporangiaceae</taxon>
        <taxon>Microbispora</taxon>
    </lineage>
</organism>
<evidence type="ECO:0000259" key="1">
    <source>
        <dbReference type="Pfam" id="PF00576"/>
    </source>
</evidence>
<name>A0ABQ4GZ13_9ACTN</name>
<accession>A0ABQ4GZ13</accession>
<gene>
    <name evidence="2" type="ORF">Msi02_73710</name>
</gene>
<dbReference type="InterPro" id="IPR000895">
    <property type="entry name" value="Transthyretin/HIU_hydrolase"/>
</dbReference>
<dbReference type="PANTHER" id="PTHR10395:SF7">
    <property type="entry name" value="5-HYDROXYISOURATE HYDROLASE"/>
    <property type="match status" value="1"/>
</dbReference>